<feature type="binding site" evidence="8">
    <location>
        <position position="215"/>
    </location>
    <ligand>
        <name>deamido-NAD(+)</name>
        <dbReference type="ChEBI" id="CHEBI:58437"/>
        <note>ligand shared between two neighboring subunits</note>
    </ligand>
</feature>
<comment type="subunit">
    <text evidence="8">Homodimer.</text>
</comment>
<evidence type="ECO:0000256" key="8">
    <source>
        <dbReference type="HAMAP-Rule" id="MF_00193"/>
    </source>
</evidence>
<comment type="pathway">
    <text evidence="8">Cofactor biosynthesis; NAD(+) biosynthesis; NAD(+) from deamido-NAD(+) (ammonia route): step 1/1.</text>
</comment>
<evidence type="ECO:0000313" key="12">
    <source>
        <dbReference type="EMBL" id="KPJ49774.1"/>
    </source>
</evidence>
<organism evidence="12 13">
    <name type="scientific">candidate division TA06 bacterium DG_26</name>
    <dbReference type="NCBI Taxonomy" id="1703771"/>
    <lineage>
        <taxon>Bacteria</taxon>
        <taxon>Bacteria division TA06</taxon>
    </lineage>
</organism>
<dbReference type="SUPFAM" id="SSF52402">
    <property type="entry name" value="Adenine nucleotide alpha hydrolases-like"/>
    <property type="match status" value="1"/>
</dbReference>
<dbReference type="PANTHER" id="PTHR23090:SF9">
    <property type="entry name" value="GLUTAMINE-DEPENDENT NAD(+) SYNTHETASE"/>
    <property type="match status" value="1"/>
</dbReference>
<dbReference type="EMBL" id="LIZT01000043">
    <property type="protein sequence ID" value="KPJ49774.1"/>
    <property type="molecule type" value="Genomic_DNA"/>
</dbReference>
<name>A0A0S7WI08_UNCT6</name>
<evidence type="ECO:0000256" key="9">
    <source>
        <dbReference type="RuleBase" id="RU003811"/>
    </source>
</evidence>
<dbReference type="GO" id="GO:0046872">
    <property type="term" value="F:metal ion binding"/>
    <property type="evidence" value="ECO:0007669"/>
    <property type="project" value="UniProtKB-KW"/>
</dbReference>
<feature type="binding site" evidence="8">
    <location>
        <position position="44"/>
    </location>
    <ligand>
        <name>Mg(2+)</name>
        <dbReference type="ChEBI" id="CHEBI:18420"/>
    </ligand>
</feature>
<feature type="binding site" evidence="8">
    <location>
        <position position="224"/>
    </location>
    <ligand>
        <name>ATP</name>
        <dbReference type="ChEBI" id="CHEBI:30616"/>
    </ligand>
</feature>
<keyword evidence="2 8" id="KW-0436">Ligase</keyword>
<dbReference type="UniPathway" id="UPA00253">
    <property type="reaction ID" value="UER00333"/>
</dbReference>
<dbReference type="InterPro" id="IPR022310">
    <property type="entry name" value="NAD/GMP_synthase"/>
</dbReference>
<dbReference type="Gene3D" id="3.40.50.620">
    <property type="entry name" value="HUPs"/>
    <property type="match status" value="1"/>
</dbReference>
<protein>
    <recommendedName>
        <fullName evidence="8 10">NH(3)-dependent NAD(+) synthetase</fullName>
        <ecNumber evidence="8 10">6.3.1.5</ecNumber>
    </recommendedName>
</protein>
<feature type="binding site" description="in other chain" evidence="8">
    <location>
        <position position="208"/>
    </location>
    <ligand>
        <name>deamido-NAD(+)</name>
        <dbReference type="ChEBI" id="CHEBI:58437"/>
        <note>ligand shared between two neighboring subunits</note>
    </ligand>
</feature>
<evidence type="ECO:0000313" key="13">
    <source>
        <dbReference type="Proteomes" id="UP000051124"/>
    </source>
</evidence>
<dbReference type="CDD" id="cd00553">
    <property type="entry name" value="NAD_synthase"/>
    <property type="match status" value="1"/>
</dbReference>
<dbReference type="GO" id="GO:0005524">
    <property type="term" value="F:ATP binding"/>
    <property type="evidence" value="ECO:0007669"/>
    <property type="project" value="UniProtKB-UniRule"/>
</dbReference>
<dbReference type="NCBIfam" id="TIGR00552">
    <property type="entry name" value="nadE"/>
    <property type="match status" value="2"/>
</dbReference>
<comment type="similarity">
    <text evidence="1 8 9">Belongs to the NAD synthetase family.</text>
</comment>
<sequence length="319" mass="36799">MRFGRDILVIDCEKVGEEILRFVQKVVSERLRKGVVIGLSGGIDSSVTAGLCVKALGKERVVGLILPEKESSPMSLSYAQLLATRLGIETESVDISPVLEELGVYDKRETVVKRIFPEFDSSHTFRLILPQDLLERERLNIFSLEIMDAEGRRKSKRLNSKDYLELMAATDMKQRTRMTVLYYYAEKNNYVVMGTTNKSEVVQGFFVKYGDGGVDAEPIAHLYKTQVYQLAEWLNIPEEIIRRTPSPDTFSSEVSDKEFYFCIPYEELDLLLYAWENDIPRDEVKRELKLTDDQLSRVISDIERKYRVTEHLRMLPPHL</sequence>
<dbReference type="Proteomes" id="UP000051124">
    <property type="component" value="Unassembled WGS sequence"/>
</dbReference>
<keyword evidence="3 8" id="KW-0479">Metal-binding</keyword>
<dbReference type="AlphaFoldDB" id="A0A0S7WI08"/>
<evidence type="ECO:0000259" key="11">
    <source>
        <dbReference type="Pfam" id="PF02540"/>
    </source>
</evidence>
<evidence type="ECO:0000256" key="7">
    <source>
        <dbReference type="ARBA" id="ARBA00023027"/>
    </source>
</evidence>
<dbReference type="EC" id="6.3.1.5" evidence="8 10"/>
<accession>A0A0S7WI08</accession>
<dbReference type="Pfam" id="PF02540">
    <property type="entry name" value="NAD_synthase"/>
    <property type="match status" value="2"/>
</dbReference>
<dbReference type="GO" id="GO:0009435">
    <property type="term" value="P:NAD+ biosynthetic process"/>
    <property type="evidence" value="ECO:0007669"/>
    <property type="project" value="UniProtKB-UniRule"/>
</dbReference>
<dbReference type="PANTHER" id="PTHR23090">
    <property type="entry name" value="NH 3 /GLUTAMINE-DEPENDENT NAD + SYNTHETASE"/>
    <property type="match status" value="1"/>
</dbReference>
<feature type="binding site" evidence="8">
    <location>
        <position position="200"/>
    </location>
    <ligand>
        <name>Mg(2+)</name>
        <dbReference type="ChEBI" id="CHEBI:18420"/>
    </ligand>
</feature>
<dbReference type="PATRIC" id="fig|1703771.3.peg.1647"/>
<evidence type="ECO:0000256" key="3">
    <source>
        <dbReference type="ARBA" id="ARBA00022723"/>
    </source>
</evidence>
<comment type="caution">
    <text evidence="12">The sequence shown here is derived from an EMBL/GenBank/DDBJ whole genome shotgun (WGS) entry which is preliminary data.</text>
</comment>
<dbReference type="NCBIfam" id="NF002048">
    <property type="entry name" value="PRK00876.1"/>
    <property type="match status" value="1"/>
</dbReference>
<dbReference type="GO" id="GO:0003952">
    <property type="term" value="F:NAD+ synthase (glutamine-hydrolyzing) activity"/>
    <property type="evidence" value="ECO:0007669"/>
    <property type="project" value="InterPro"/>
</dbReference>
<dbReference type="HAMAP" id="MF_00193">
    <property type="entry name" value="NadE_ammonia_dep"/>
    <property type="match status" value="1"/>
</dbReference>
<dbReference type="InterPro" id="IPR022926">
    <property type="entry name" value="NH(3)-dep_NAD(+)_synth"/>
</dbReference>
<dbReference type="InterPro" id="IPR014729">
    <property type="entry name" value="Rossmann-like_a/b/a_fold"/>
</dbReference>
<dbReference type="GO" id="GO:0005737">
    <property type="term" value="C:cytoplasm"/>
    <property type="evidence" value="ECO:0007669"/>
    <property type="project" value="InterPro"/>
</dbReference>
<evidence type="ECO:0000256" key="5">
    <source>
        <dbReference type="ARBA" id="ARBA00022840"/>
    </source>
</evidence>
<feature type="binding site" evidence="8">
    <location>
        <position position="195"/>
    </location>
    <ligand>
        <name>ATP</name>
        <dbReference type="ChEBI" id="CHEBI:30616"/>
    </ligand>
</feature>
<feature type="binding site" evidence="8">
    <location>
        <begin position="38"/>
        <end position="45"/>
    </location>
    <ligand>
        <name>ATP</name>
        <dbReference type="ChEBI" id="CHEBI:30616"/>
    </ligand>
</feature>
<proteinExistence type="inferred from homology"/>
<evidence type="ECO:0000256" key="1">
    <source>
        <dbReference type="ARBA" id="ARBA00005859"/>
    </source>
</evidence>
<dbReference type="InterPro" id="IPR003694">
    <property type="entry name" value="NAD_synthase"/>
</dbReference>
<comment type="catalytic activity">
    <reaction evidence="8 10">
        <text>deamido-NAD(+) + NH4(+) + ATP = AMP + diphosphate + NAD(+) + H(+)</text>
        <dbReference type="Rhea" id="RHEA:21188"/>
        <dbReference type="ChEBI" id="CHEBI:15378"/>
        <dbReference type="ChEBI" id="CHEBI:28938"/>
        <dbReference type="ChEBI" id="CHEBI:30616"/>
        <dbReference type="ChEBI" id="CHEBI:33019"/>
        <dbReference type="ChEBI" id="CHEBI:57540"/>
        <dbReference type="ChEBI" id="CHEBI:58437"/>
        <dbReference type="ChEBI" id="CHEBI:456215"/>
        <dbReference type="EC" id="6.3.1.5"/>
    </reaction>
</comment>
<evidence type="ECO:0000256" key="10">
    <source>
        <dbReference type="RuleBase" id="RU003812"/>
    </source>
</evidence>
<evidence type="ECO:0000256" key="6">
    <source>
        <dbReference type="ARBA" id="ARBA00022842"/>
    </source>
</evidence>
<keyword evidence="4 8" id="KW-0547">Nucleotide-binding</keyword>
<dbReference type="GO" id="GO:0008795">
    <property type="term" value="F:NAD+ synthase activity"/>
    <property type="evidence" value="ECO:0007669"/>
    <property type="project" value="UniProtKB-UniRule"/>
</dbReference>
<comment type="function">
    <text evidence="8">Catalyzes the ATP-dependent amidation of deamido-NAD to form NAD. Uses ammonia as a nitrogen source.</text>
</comment>
<keyword evidence="7 8" id="KW-0520">NAD</keyword>
<feature type="domain" description="NAD/GMP synthase" evidence="11">
    <location>
        <begin position="17"/>
        <end position="101"/>
    </location>
</feature>
<gene>
    <name evidence="8" type="primary">nadE</name>
    <name evidence="12" type="ORF">AMJ40_04770</name>
</gene>
<dbReference type="GO" id="GO:0004359">
    <property type="term" value="F:glutaminase activity"/>
    <property type="evidence" value="ECO:0007669"/>
    <property type="project" value="InterPro"/>
</dbReference>
<keyword evidence="5 8" id="KW-0067">ATP-binding</keyword>
<reference evidence="12 13" key="1">
    <citation type="journal article" date="2015" name="Microbiome">
        <title>Genomic resolution of linkages in carbon, nitrogen, and sulfur cycling among widespread estuary sediment bacteria.</title>
        <authorList>
            <person name="Baker B.J."/>
            <person name="Lazar C.S."/>
            <person name="Teske A.P."/>
            <person name="Dick G.J."/>
        </authorList>
    </citation>
    <scope>NUCLEOTIDE SEQUENCE [LARGE SCALE GENOMIC DNA]</scope>
    <source>
        <strain evidence="12">DG_26</strain>
    </source>
</reference>
<evidence type="ECO:0000256" key="4">
    <source>
        <dbReference type="ARBA" id="ARBA00022741"/>
    </source>
</evidence>
<feature type="binding site" description="in other chain" evidence="8">
    <location>
        <position position="175"/>
    </location>
    <ligand>
        <name>deamido-NAD(+)</name>
        <dbReference type="ChEBI" id="CHEBI:58437"/>
        <note>ligand shared between two neighboring subunits</note>
    </ligand>
</feature>
<feature type="binding site" evidence="8">
    <location>
        <position position="246"/>
    </location>
    <ligand>
        <name>ATP</name>
        <dbReference type="ChEBI" id="CHEBI:30616"/>
    </ligand>
</feature>
<evidence type="ECO:0000256" key="2">
    <source>
        <dbReference type="ARBA" id="ARBA00022598"/>
    </source>
</evidence>
<comment type="caution">
    <text evidence="8">Lacks conserved residue(s) required for the propagation of feature annotation.</text>
</comment>
<feature type="domain" description="NAD/GMP synthase" evidence="11">
    <location>
        <begin position="160"/>
        <end position="313"/>
    </location>
</feature>
<keyword evidence="6 8" id="KW-0460">Magnesium</keyword>